<gene>
    <name evidence="4" type="ORF">Cabys_564</name>
    <name evidence="5" type="ORF">Calab_1819</name>
</gene>
<dbReference type="InParanoid" id="H1XT06"/>
<dbReference type="AlphaFoldDB" id="H1XT06"/>
<dbReference type="EMBL" id="CM001402">
    <property type="protein sequence ID" value="EHO41435.1"/>
    <property type="molecule type" value="Genomic_DNA"/>
</dbReference>
<accession>H1XT06</accession>
<organism evidence="5 6">
    <name type="scientific">Caldithrix abyssi DSM 13497</name>
    <dbReference type="NCBI Taxonomy" id="880073"/>
    <lineage>
        <taxon>Bacteria</taxon>
        <taxon>Pseudomonadati</taxon>
        <taxon>Calditrichota</taxon>
        <taxon>Calditrichia</taxon>
        <taxon>Calditrichales</taxon>
        <taxon>Calditrichaceae</taxon>
        <taxon>Caldithrix</taxon>
    </lineage>
</organism>
<evidence type="ECO:0000313" key="5">
    <source>
        <dbReference type="EMBL" id="EHO41435.1"/>
    </source>
</evidence>
<dbReference type="STRING" id="880073.Cabys_564"/>
<keyword evidence="3" id="KW-1133">Transmembrane helix</keyword>
<feature type="transmembrane region" description="Helical" evidence="3">
    <location>
        <begin position="21"/>
        <end position="38"/>
    </location>
</feature>
<dbReference type="PaxDb" id="880073-Calab_1819"/>
<evidence type="ECO:0000313" key="7">
    <source>
        <dbReference type="Proteomes" id="UP000183868"/>
    </source>
</evidence>
<dbReference type="EMBL" id="CP018099">
    <property type="protein sequence ID" value="APF17315.1"/>
    <property type="molecule type" value="Genomic_DNA"/>
</dbReference>
<name>H1XT06_CALAY</name>
<keyword evidence="6" id="KW-1185">Reference proteome</keyword>
<dbReference type="InterPro" id="IPR023614">
    <property type="entry name" value="Porin_dom_sf"/>
</dbReference>
<dbReference type="Proteomes" id="UP000183868">
    <property type="component" value="Chromosome"/>
</dbReference>
<dbReference type="Gene3D" id="2.40.160.10">
    <property type="entry name" value="Porin"/>
    <property type="match status" value="1"/>
</dbReference>
<sequence precursor="true">MVSNQRSAKPVCKKIPFQIEIFTISFLFFSMLASVLFAQDISENTADSLKQQLLQLREQIKRLEQKQAQAELQQLKQQAWQQASSTDEKPEPKSFKSGQRSLQALNPEISVTGDAYLQGVLNEDGFSEAHRSGAYFRVIGLHIQSNLDPFSLTKIALEVTPEGIELGEAYVTWPNVLKNISLTAGKFRQQFGVLNRWHAHGLDQFEFPLALTTILGEEGLNQIGFSAEWLMPAWWAHASALTMQVTNGQNDHLFAGSLFSFPAVLAHLKNYYDVNPATYLEIGITGMVGENNLRGFQDGQRIDEKQRLTRLAGLDVTLLWEPLNKAHYHSFLWRSELYYADKQLPLNQNISALGGYSYAEFRFNEWLHAGLRLDYTQPFTIDNDGKYIYQVVPYITWWQSHWVRLRLQYNYSDGNVPLQTRHLIRLQLTWAAGPHKHERY</sequence>
<evidence type="ECO:0000256" key="3">
    <source>
        <dbReference type="SAM" id="Phobius"/>
    </source>
</evidence>
<keyword evidence="3" id="KW-0472">Membrane</keyword>
<protein>
    <submittedName>
        <fullName evidence="4">Zinc-regulated TonB-dependent outer membrane receptor</fullName>
    </submittedName>
</protein>
<dbReference type="OrthoDB" id="9788733at2"/>
<feature type="region of interest" description="Disordered" evidence="2">
    <location>
        <begin position="79"/>
        <end position="99"/>
    </location>
</feature>
<dbReference type="eggNOG" id="COG3170">
    <property type="taxonomic scope" value="Bacteria"/>
</dbReference>
<reference evidence="4 7" key="2">
    <citation type="submission" date="2016-11" db="EMBL/GenBank/DDBJ databases">
        <title>Genomic analysis of Caldithrix abyssi and proposal of a novel bacterial phylum Caldithrichaeota.</title>
        <authorList>
            <person name="Kublanov I."/>
            <person name="Sigalova O."/>
            <person name="Gavrilov S."/>
            <person name="Lebedinsky A."/>
            <person name="Ivanova N."/>
            <person name="Daum C."/>
            <person name="Reddy T."/>
            <person name="Klenk H.P."/>
            <person name="Goker M."/>
            <person name="Reva O."/>
            <person name="Miroshnichenko M."/>
            <person name="Kyprides N."/>
            <person name="Woyke T."/>
            <person name="Gelfand M."/>
        </authorList>
    </citation>
    <scope>NUCLEOTIDE SEQUENCE [LARGE SCALE GENOMIC DNA]</scope>
    <source>
        <strain evidence="4 7">LF13</strain>
    </source>
</reference>
<keyword evidence="4" id="KW-0675">Receptor</keyword>
<evidence type="ECO:0000256" key="2">
    <source>
        <dbReference type="SAM" id="MobiDB-lite"/>
    </source>
</evidence>
<evidence type="ECO:0000256" key="1">
    <source>
        <dbReference type="SAM" id="Coils"/>
    </source>
</evidence>
<dbReference type="RefSeq" id="WP_006928568.1">
    <property type="nucleotide sequence ID" value="NZ_CM001402.1"/>
</dbReference>
<keyword evidence="3" id="KW-0812">Transmembrane</keyword>
<dbReference type="Proteomes" id="UP000004671">
    <property type="component" value="Chromosome"/>
</dbReference>
<dbReference type="KEGG" id="caby:Cabys_564"/>
<proteinExistence type="predicted"/>
<evidence type="ECO:0000313" key="4">
    <source>
        <dbReference type="EMBL" id="APF17315.1"/>
    </source>
</evidence>
<keyword evidence="1" id="KW-0175">Coiled coil</keyword>
<dbReference type="HOGENOM" id="CLU_622115_0_0_0"/>
<evidence type="ECO:0000313" key="6">
    <source>
        <dbReference type="Proteomes" id="UP000004671"/>
    </source>
</evidence>
<feature type="coiled-coil region" evidence="1">
    <location>
        <begin position="39"/>
        <end position="78"/>
    </location>
</feature>
<reference evidence="5 6" key="1">
    <citation type="submission" date="2011-09" db="EMBL/GenBank/DDBJ databases">
        <title>The permanent draft genome of Caldithrix abyssi DSM 13497.</title>
        <authorList>
            <consortium name="US DOE Joint Genome Institute (JGI-PGF)"/>
            <person name="Lucas S."/>
            <person name="Han J."/>
            <person name="Lapidus A."/>
            <person name="Bruce D."/>
            <person name="Goodwin L."/>
            <person name="Pitluck S."/>
            <person name="Peters L."/>
            <person name="Kyrpides N."/>
            <person name="Mavromatis K."/>
            <person name="Ivanova N."/>
            <person name="Mikhailova N."/>
            <person name="Chertkov O."/>
            <person name="Detter J.C."/>
            <person name="Tapia R."/>
            <person name="Han C."/>
            <person name="Land M."/>
            <person name="Hauser L."/>
            <person name="Markowitz V."/>
            <person name="Cheng J.-F."/>
            <person name="Hugenholtz P."/>
            <person name="Woyke T."/>
            <person name="Wu D."/>
            <person name="Spring S."/>
            <person name="Brambilla E."/>
            <person name="Klenk H.-P."/>
            <person name="Eisen J.A."/>
        </authorList>
    </citation>
    <scope>NUCLEOTIDE SEQUENCE [LARGE SCALE GENOMIC DNA]</scope>
    <source>
        <strain evidence="5 6">DSM 13497</strain>
    </source>
</reference>